<evidence type="ECO:0000313" key="2">
    <source>
        <dbReference type="Proteomes" id="UP000748531"/>
    </source>
</evidence>
<organism evidence="1 2">
    <name type="scientific">Paragonimus heterotremus</name>
    <dbReference type="NCBI Taxonomy" id="100268"/>
    <lineage>
        <taxon>Eukaryota</taxon>
        <taxon>Metazoa</taxon>
        <taxon>Spiralia</taxon>
        <taxon>Lophotrochozoa</taxon>
        <taxon>Platyhelminthes</taxon>
        <taxon>Trematoda</taxon>
        <taxon>Digenea</taxon>
        <taxon>Plagiorchiida</taxon>
        <taxon>Troglotremata</taxon>
        <taxon>Troglotrematidae</taxon>
        <taxon>Paragonimus</taxon>
    </lineage>
</organism>
<name>A0A8J4TPH6_9TREM</name>
<dbReference type="OrthoDB" id="6231491at2759"/>
<accession>A0A8J4TPH6</accession>
<sequence length="133" mass="15140">MDDVFDQLVTDEQVELIVGSKEWLQREQTMRLSAERDGLFAARERKLQSSFEAGVYEGFTLLCRMATYRGRLTMRAQLYQTEGERLQKIVERLLKLEGEIADAFLTSAHTGTSPSLAQLRLEADNLIQSALIL</sequence>
<gene>
    <name evidence="1" type="ORF">PHET_00717</name>
</gene>
<protein>
    <submittedName>
        <fullName evidence="1">Uncharacterized protein</fullName>
    </submittedName>
</protein>
<dbReference type="Proteomes" id="UP000748531">
    <property type="component" value="Unassembled WGS sequence"/>
</dbReference>
<proteinExistence type="predicted"/>
<comment type="caution">
    <text evidence="1">The sequence shown here is derived from an EMBL/GenBank/DDBJ whole genome shotgun (WGS) entry which is preliminary data.</text>
</comment>
<dbReference type="EMBL" id="LUCH01000188">
    <property type="protein sequence ID" value="KAF5405841.1"/>
    <property type="molecule type" value="Genomic_DNA"/>
</dbReference>
<evidence type="ECO:0000313" key="1">
    <source>
        <dbReference type="EMBL" id="KAF5405841.1"/>
    </source>
</evidence>
<reference evidence="1" key="1">
    <citation type="submission" date="2019-05" db="EMBL/GenBank/DDBJ databases">
        <title>Annotation for the trematode Paragonimus heterotremus.</title>
        <authorList>
            <person name="Choi Y.-J."/>
        </authorList>
    </citation>
    <scope>NUCLEOTIDE SEQUENCE</scope>
    <source>
        <strain evidence="1">LC</strain>
    </source>
</reference>
<keyword evidence="2" id="KW-1185">Reference proteome</keyword>
<dbReference type="AlphaFoldDB" id="A0A8J4TPH6"/>